<reference evidence="3" key="1">
    <citation type="submission" date="2016-10" db="EMBL/GenBank/DDBJ databases">
        <authorList>
            <person name="Varghese N."/>
            <person name="Submissions S."/>
        </authorList>
    </citation>
    <scope>NUCLEOTIDE SEQUENCE [LARGE SCALE GENOMIC DNA]</scope>
    <source>
        <strain evidence="3">DSM 24767</strain>
    </source>
</reference>
<evidence type="ECO:0000313" key="3">
    <source>
        <dbReference type="Proteomes" id="UP000198848"/>
    </source>
</evidence>
<evidence type="ECO:0000313" key="2">
    <source>
        <dbReference type="EMBL" id="SDQ57144.1"/>
    </source>
</evidence>
<proteinExistence type="predicted"/>
<protein>
    <submittedName>
        <fullName evidence="2">Acetyl-CoA C-acetyltransferase</fullName>
    </submittedName>
</protein>
<dbReference type="GO" id="GO:0016740">
    <property type="term" value="F:transferase activity"/>
    <property type="evidence" value="ECO:0007669"/>
    <property type="project" value="UniProtKB-KW"/>
</dbReference>
<dbReference type="Proteomes" id="UP000198848">
    <property type="component" value="Unassembled WGS sequence"/>
</dbReference>
<dbReference type="AlphaFoldDB" id="A0A1H1BYY2"/>
<dbReference type="EMBL" id="FNLC01000001">
    <property type="protein sequence ID" value="SDQ57144.1"/>
    <property type="molecule type" value="Genomic_DNA"/>
</dbReference>
<dbReference type="RefSeq" id="WP_170830928.1">
    <property type="nucleotide sequence ID" value="NZ_FNLC01000001.1"/>
</dbReference>
<organism evidence="2 3">
    <name type="scientific">Natronobacterium texcoconense</name>
    <dbReference type="NCBI Taxonomy" id="1095778"/>
    <lineage>
        <taxon>Archaea</taxon>
        <taxon>Methanobacteriati</taxon>
        <taxon>Methanobacteriota</taxon>
        <taxon>Stenosarchaea group</taxon>
        <taxon>Halobacteria</taxon>
        <taxon>Halobacteriales</taxon>
        <taxon>Natrialbaceae</taxon>
        <taxon>Natronobacterium</taxon>
    </lineage>
</organism>
<sequence length="46" mass="5047">MTVQIAGVANTQFDDCPDSSTRERVTDAALEAVGDRDDRQFDFSVP</sequence>
<feature type="region of interest" description="Disordered" evidence="1">
    <location>
        <begin position="1"/>
        <end position="24"/>
    </location>
</feature>
<feature type="compositionally biased region" description="Polar residues" evidence="1">
    <location>
        <begin position="1"/>
        <end position="13"/>
    </location>
</feature>
<name>A0A1H1BYY2_NATTX</name>
<evidence type="ECO:0000256" key="1">
    <source>
        <dbReference type="SAM" id="MobiDB-lite"/>
    </source>
</evidence>
<accession>A0A1H1BYY2</accession>
<dbReference type="STRING" id="1095778.SAMN04489842_1207"/>
<keyword evidence="2" id="KW-0808">Transferase</keyword>
<gene>
    <name evidence="2" type="ORF">SAMN04489842_1207</name>
</gene>
<keyword evidence="3" id="KW-1185">Reference proteome</keyword>